<evidence type="ECO:0000313" key="3">
    <source>
        <dbReference type="Proteomes" id="UP000326979"/>
    </source>
</evidence>
<evidence type="ECO:0000313" key="2">
    <source>
        <dbReference type="EMBL" id="MPY38516.1"/>
    </source>
</evidence>
<feature type="compositionally biased region" description="Polar residues" evidence="1">
    <location>
        <begin position="1"/>
        <end position="12"/>
    </location>
</feature>
<keyword evidence="3" id="KW-1185">Reference proteome</keyword>
<dbReference type="OrthoDB" id="5195018at2"/>
<dbReference type="Pfam" id="PF21983">
    <property type="entry name" value="NikA-like"/>
    <property type="match status" value="1"/>
</dbReference>
<name>A0A5N8VV13_9ACTN</name>
<dbReference type="EMBL" id="VJZE01000002">
    <property type="protein sequence ID" value="MPY38516.1"/>
    <property type="molecule type" value="Genomic_DNA"/>
</dbReference>
<proteinExistence type="predicted"/>
<feature type="region of interest" description="Disordered" evidence="1">
    <location>
        <begin position="1"/>
        <end position="92"/>
    </location>
</feature>
<accession>A0A5N8VV13</accession>
<gene>
    <name evidence="2" type="ORF">FNH04_00615</name>
</gene>
<dbReference type="RefSeq" id="WP_152779197.1">
    <property type="nucleotide sequence ID" value="NZ_BAABEQ010000091.1"/>
</dbReference>
<evidence type="ECO:0008006" key="4">
    <source>
        <dbReference type="Google" id="ProtNLM"/>
    </source>
</evidence>
<dbReference type="InterPro" id="IPR053842">
    <property type="entry name" value="NikA-like"/>
</dbReference>
<evidence type="ECO:0000256" key="1">
    <source>
        <dbReference type="SAM" id="MobiDB-lite"/>
    </source>
</evidence>
<organism evidence="2 3">
    <name type="scientific">Streptomyces phyllanthi</name>
    <dbReference type="NCBI Taxonomy" id="1803180"/>
    <lineage>
        <taxon>Bacteria</taxon>
        <taxon>Bacillati</taxon>
        <taxon>Actinomycetota</taxon>
        <taxon>Actinomycetes</taxon>
        <taxon>Kitasatosporales</taxon>
        <taxon>Streptomycetaceae</taxon>
        <taxon>Streptomyces</taxon>
    </lineage>
</organism>
<dbReference type="AlphaFoldDB" id="A0A5N8VV13"/>
<feature type="compositionally biased region" description="Basic residues" evidence="1">
    <location>
        <begin position="70"/>
        <end position="87"/>
    </location>
</feature>
<protein>
    <recommendedName>
        <fullName evidence="4">MobC family plasmid mobilization relaxosome protein</fullName>
    </recommendedName>
</protein>
<sequence length="202" mass="21462">MSETSNSIQSRASWGGSVASADLDAGAPRPDLHQRAQVGEAATGGGPQPDGGNARRDDLSRQQTTEPPRRSRQRPRQSAERKRRHQPNTRFNEEEFATVRAAAAACGLSVAGFLARAALSAAHDLERTAAEVASEREVITELFAARRQLGWAGSNLNQVAKILNSGGDAPHIDAAIRAVRTAADRVGQAATRLLDQQTTPPA</sequence>
<dbReference type="Proteomes" id="UP000326979">
    <property type="component" value="Unassembled WGS sequence"/>
</dbReference>
<reference evidence="2 3" key="1">
    <citation type="submission" date="2019-07" db="EMBL/GenBank/DDBJ databases">
        <title>New species of Amycolatopsis and Streptomyces.</title>
        <authorList>
            <person name="Duangmal K."/>
            <person name="Teo W.F.A."/>
            <person name="Lipun K."/>
        </authorList>
    </citation>
    <scope>NUCLEOTIDE SEQUENCE [LARGE SCALE GENOMIC DNA]</scope>
    <source>
        <strain evidence="2 3">TISTR 2346</strain>
    </source>
</reference>
<comment type="caution">
    <text evidence="2">The sequence shown here is derived from an EMBL/GenBank/DDBJ whole genome shotgun (WGS) entry which is preliminary data.</text>
</comment>